<reference evidence="3" key="1">
    <citation type="journal article" date="2010" name="Genome Biol.">
        <title>Genome sequence of the necrotrophic plant pathogen Pythium ultimum reveals original pathogenicity mechanisms and effector repertoire.</title>
        <authorList>
            <person name="Levesque C.A."/>
            <person name="Brouwer H."/>
            <person name="Cano L."/>
            <person name="Hamilton J.P."/>
            <person name="Holt C."/>
            <person name="Huitema E."/>
            <person name="Raffaele S."/>
            <person name="Robideau G.P."/>
            <person name="Thines M."/>
            <person name="Win J."/>
            <person name="Zerillo M.M."/>
            <person name="Beakes G.W."/>
            <person name="Boore J.L."/>
            <person name="Busam D."/>
            <person name="Dumas B."/>
            <person name="Ferriera S."/>
            <person name="Fuerstenberg S.I."/>
            <person name="Gachon C.M."/>
            <person name="Gaulin E."/>
            <person name="Govers F."/>
            <person name="Grenville-Briggs L."/>
            <person name="Horner N."/>
            <person name="Hostetler J."/>
            <person name="Jiang R.H."/>
            <person name="Johnson J."/>
            <person name="Krajaejun T."/>
            <person name="Lin H."/>
            <person name="Meijer H.J."/>
            <person name="Moore B."/>
            <person name="Morris P."/>
            <person name="Phuntmart V."/>
            <person name="Puiu D."/>
            <person name="Shetty J."/>
            <person name="Stajich J.E."/>
            <person name="Tripathy S."/>
            <person name="Wawra S."/>
            <person name="van West P."/>
            <person name="Whitty B.R."/>
            <person name="Coutinho P.M."/>
            <person name="Henrissat B."/>
            <person name="Martin F."/>
            <person name="Thomas P.D."/>
            <person name="Tyler B.M."/>
            <person name="De Vries R.P."/>
            <person name="Kamoun S."/>
            <person name="Yandell M."/>
            <person name="Tisserat N."/>
            <person name="Buell C.R."/>
        </authorList>
    </citation>
    <scope>NUCLEOTIDE SEQUENCE</scope>
    <source>
        <strain evidence="3">DAOM:BR144</strain>
    </source>
</reference>
<dbReference type="HOGENOM" id="CLU_055545_4_1_1"/>
<keyword evidence="1" id="KW-0732">Signal</keyword>
<evidence type="ECO:0000313" key="3">
    <source>
        <dbReference type="Proteomes" id="UP000019132"/>
    </source>
</evidence>
<dbReference type="VEuPathDB" id="FungiDB:PYU1_G003568"/>
<dbReference type="AlphaFoldDB" id="K3WF37"/>
<evidence type="ECO:0000256" key="1">
    <source>
        <dbReference type="SAM" id="SignalP"/>
    </source>
</evidence>
<dbReference type="EMBL" id="GL376638">
    <property type="status" value="NOT_ANNOTATED_CDS"/>
    <property type="molecule type" value="Genomic_DNA"/>
</dbReference>
<dbReference type="eggNOG" id="ENOG502RUV1">
    <property type="taxonomic scope" value="Eukaryota"/>
</dbReference>
<sequence>MRCFRPPRRSVVAVIAALVVSVVSSTDATEVSVCGDATYALIDARGSICSGAGLAPVGYACPLQGDIASKDCHPTLPSFNGKNCVAKEAAECQMIPGGVTWGRDKQMRNRF</sequence>
<proteinExistence type="predicted"/>
<keyword evidence="3" id="KW-1185">Reference proteome</keyword>
<feature type="signal peptide" evidence="1">
    <location>
        <begin position="1"/>
        <end position="28"/>
    </location>
</feature>
<name>K3WF37_GLOUD</name>
<accession>K3WF37</accession>
<dbReference type="EnsemblProtists" id="PYU1_T003578">
    <property type="protein sequence ID" value="PYU1_T003578"/>
    <property type="gene ID" value="PYU1_G003568"/>
</dbReference>
<organism evidence="2 3">
    <name type="scientific">Globisporangium ultimum (strain ATCC 200006 / CBS 805.95 / DAOM BR144)</name>
    <name type="common">Pythium ultimum</name>
    <dbReference type="NCBI Taxonomy" id="431595"/>
    <lineage>
        <taxon>Eukaryota</taxon>
        <taxon>Sar</taxon>
        <taxon>Stramenopiles</taxon>
        <taxon>Oomycota</taxon>
        <taxon>Peronosporomycetes</taxon>
        <taxon>Pythiales</taxon>
        <taxon>Pythiaceae</taxon>
        <taxon>Globisporangium</taxon>
    </lineage>
</organism>
<evidence type="ECO:0000313" key="2">
    <source>
        <dbReference type="EnsemblProtists" id="PYU1_T003578"/>
    </source>
</evidence>
<dbReference type="Proteomes" id="UP000019132">
    <property type="component" value="Unassembled WGS sequence"/>
</dbReference>
<dbReference type="OMA" id="YTIPESR"/>
<dbReference type="InParanoid" id="K3WF37"/>
<reference evidence="3" key="2">
    <citation type="submission" date="2010-04" db="EMBL/GenBank/DDBJ databases">
        <authorList>
            <person name="Buell R."/>
            <person name="Hamilton J."/>
            <person name="Hostetler J."/>
        </authorList>
    </citation>
    <scope>NUCLEOTIDE SEQUENCE [LARGE SCALE GENOMIC DNA]</scope>
    <source>
        <strain evidence="3">DAOM:BR144</strain>
    </source>
</reference>
<protein>
    <submittedName>
        <fullName evidence="2">Uncharacterized protein</fullName>
    </submittedName>
</protein>
<reference evidence="2" key="3">
    <citation type="submission" date="2015-02" db="UniProtKB">
        <authorList>
            <consortium name="EnsemblProtists"/>
        </authorList>
    </citation>
    <scope>IDENTIFICATION</scope>
    <source>
        <strain evidence="2">DAOM BR144</strain>
    </source>
</reference>
<feature type="chain" id="PRO_5003867880" evidence="1">
    <location>
        <begin position="29"/>
        <end position="111"/>
    </location>
</feature>